<keyword evidence="1" id="KW-1133">Transmembrane helix</keyword>
<feature type="transmembrane region" description="Helical" evidence="1">
    <location>
        <begin position="83"/>
        <end position="105"/>
    </location>
</feature>
<sequence length="126" mass="13509">MDYESVELLIGAVLALVPVAALVVAGLWCLKAPAKRMPWFFFLGPVASLIYSWTAGSLALTLFPPPYDAYLDSGRGLDLRGMIIVFGAMAGGAAGIVTSIVFCALNLMRQWSRSRAGTTSRSMEHP</sequence>
<evidence type="ECO:0000313" key="2">
    <source>
        <dbReference type="EMBL" id="ALO67841.1"/>
    </source>
</evidence>
<dbReference type="OrthoDB" id="4951059at2"/>
<dbReference type="EMBL" id="CP013200">
    <property type="protein sequence ID" value="ALO67841.1"/>
    <property type="molecule type" value="Genomic_DNA"/>
</dbReference>
<reference evidence="3" key="1">
    <citation type="submission" date="2015-11" db="EMBL/GenBank/DDBJ databases">
        <authorList>
            <person name="Kumar R."/>
            <person name="Singh D."/>
            <person name="Swarnkar M.K."/>
            <person name="Singh A.K."/>
            <person name="Kumar S."/>
        </authorList>
    </citation>
    <scope>NUCLEOTIDE SEQUENCE [LARGE SCALE GENOMIC DNA]</scope>
    <source>
        <strain evidence="3">ERGS4:06</strain>
    </source>
</reference>
<name>A0A0S2M2I1_9MICC</name>
<organism evidence="2 3">
    <name type="scientific">Arthrobacter alpinus</name>
    <dbReference type="NCBI Taxonomy" id="656366"/>
    <lineage>
        <taxon>Bacteria</taxon>
        <taxon>Bacillati</taxon>
        <taxon>Actinomycetota</taxon>
        <taxon>Actinomycetes</taxon>
        <taxon>Micrococcales</taxon>
        <taxon>Micrococcaceae</taxon>
        <taxon>Arthrobacter</taxon>
    </lineage>
</organism>
<evidence type="ECO:0000313" key="3">
    <source>
        <dbReference type="Proteomes" id="UP000059574"/>
    </source>
</evidence>
<dbReference type="AlphaFoldDB" id="A0A0S2M2I1"/>
<keyword evidence="1" id="KW-0472">Membrane</keyword>
<proteinExistence type="predicted"/>
<feature type="transmembrane region" description="Helical" evidence="1">
    <location>
        <begin position="6"/>
        <end position="28"/>
    </location>
</feature>
<evidence type="ECO:0000256" key="1">
    <source>
        <dbReference type="SAM" id="Phobius"/>
    </source>
</evidence>
<accession>A0A0S2M2I1</accession>
<gene>
    <name evidence="2" type="ORF">AS189_16830</name>
</gene>
<dbReference type="Proteomes" id="UP000059574">
    <property type="component" value="Chromosome"/>
</dbReference>
<reference evidence="2 3" key="2">
    <citation type="journal article" date="2016" name="J. Biotechnol.">
        <title>Complete genome sequence of Arthrobacter alpinus ERGS4:06, a yellow pigmented bacterium tolerant to cold and radiations isolated from Sikkim Himalaya.</title>
        <authorList>
            <person name="Kumar R."/>
            <person name="Singh D."/>
            <person name="Swarnkar M.K."/>
            <person name="Singh A.K."/>
            <person name="Kumar S."/>
        </authorList>
    </citation>
    <scope>NUCLEOTIDE SEQUENCE [LARGE SCALE GENOMIC DNA]</scope>
    <source>
        <strain evidence="2 3">ERGS4:06</strain>
    </source>
</reference>
<feature type="transmembrane region" description="Helical" evidence="1">
    <location>
        <begin position="40"/>
        <end position="63"/>
    </location>
</feature>
<dbReference type="RefSeq" id="WP_062291482.1">
    <property type="nucleotide sequence ID" value="NZ_CP013200.1"/>
</dbReference>
<keyword evidence="1" id="KW-0812">Transmembrane</keyword>
<protein>
    <submittedName>
        <fullName evidence="2">Uncharacterized protein</fullName>
    </submittedName>
</protein>